<evidence type="ECO:0000313" key="1">
    <source>
        <dbReference type="EMBL" id="CAI6359002.1"/>
    </source>
</evidence>
<dbReference type="EMBL" id="CARXXK010000002">
    <property type="protein sequence ID" value="CAI6359002.1"/>
    <property type="molecule type" value="Genomic_DNA"/>
</dbReference>
<accession>A0AAV0WT22</accession>
<dbReference type="Proteomes" id="UP001160148">
    <property type="component" value="Unassembled WGS sequence"/>
</dbReference>
<sequence length="234" mass="26793">MTVKVAEEMADQIIAAFPSEVEDYYFMRDGPKAPKGKLYAKYHNVIRSLKSGGLIEKTKNTVKPMNSGSQTKHFVNTRLNSIRKSQSTSETLISWPSYKLPAGYKLVDIDFLTVQPNESSLMTLFEDLNEENVLTENSQDCYVFYLLHTLFVPTSKKTTSDDKGRKSLIKYSIRDSQQSFIIFAEPSAQVEDIIARKKESYMVWLFIQKLLYIIHDTLDQPQPLISLVLAELDM</sequence>
<name>A0AAV0WT22_9HEMI</name>
<evidence type="ECO:0000313" key="2">
    <source>
        <dbReference type="Proteomes" id="UP001160148"/>
    </source>
</evidence>
<gene>
    <name evidence="1" type="ORF">MEUPH1_LOCUS14456</name>
</gene>
<dbReference type="AlphaFoldDB" id="A0AAV0WT22"/>
<reference evidence="1 2" key="1">
    <citation type="submission" date="2023-01" db="EMBL/GenBank/DDBJ databases">
        <authorList>
            <person name="Whitehead M."/>
        </authorList>
    </citation>
    <scope>NUCLEOTIDE SEQUENCE [LARGE SCALE GENOMIC DNA]</scope>
</reference>
<protein>
    <submittedName>
        <fullName evidence="1">Uncharacterized protein</fullName>
    </submittedName>
</protein>
<comment type="caution">
    <text evidence="1">The sequence shown here is derived from an EMBL/GenBank/DDBJ whole genome shotgun (WGS) entry which is preliminary data.</text>
</comment>
<keyword evidence="2" id="KW-1185">Reference proteome</keyword>
<proteinExistence type="predicted"/>
<organism evidence="1 2">
    <name type="scientific">Macrosiphum euphorbiae</name>
    <name type="common">potato aphid</name>
    <dbReference type="NCBI Taxonomy" id="13131"/>
    <lineage>
        <taxon>Eukaryota</taxon>
        <taxon>Metazoa</taxon>
        <taxon>Ecdysozoa</taxon>
        <taxon>Arthropoda</taxon>
        <taxon>Hexapoda</taxon>
        <taxon>Insecta</taxon>
        <taxon>Pterygota</taxon>
        <taxon>Neoptera</taxon>
        <taxon>Paraneoptera</taxon>
        <taxon>Hemiptera</taxon>
        <taxon>Sternorrhyncha</taxon>
        <taxon>Aphidomorpha</taxon>
        <taxon>Aphidoidea</taxon>
        <taxon>Aphididae</taxon>
        <taxon>Macrosiphini</taxon>
        <taxon>Macrosiphum</taxon>
    </lineage>
</organism>